<gene>
    <name evidence="1" type="ORF">SAMN05660831_01815</name>
</gene>
<sequence>MDNTQRMNLHIDEDIDLERRQEIVALLEWEPGVSQAWFEHDDPHHLVVVCDPAYFSAATLVDFVDRHGVHARVAA</sequence>
<dbReference type="Proteomes" id="UP000198611">
    <property type="component" value="Unassembled WGS sequence"/>
</dbReference>
<evidence type="ECO:0000313" key="2">
    <source>
        <dbReference type="Proteomes" id="UP000198611"/>
    </source>
</evidence>
<name>A0A1I1TGE6_9GAMM</name>
<dbReference type="RefSeq" id="WP_093428452.1">
    <property type="nucleotide sequence ID" value="NZ_FOMJ01000006.1"/>
</dbReference>
<accession>A0A1I1TGE6</accession>
<proteinExistence type="predicted"/>
<reference evidence="1 2" key="1">
    <citation type="submission" date="2016-10" db="EMBL/GenBank/DDBJ databases">
        <authorList>
            <person name="de Groot N.N."/>
        </authorList>
    </citation>
    <scope>NUCLEOTIDE SEQUENCE [LARGE SCALE GENOMIC DNA]</scope>
    <source>
        <strain evidence="1 2">HL3</strain>
    </source>
</reference>
<evidence type="ECO:0000313" key="1">
    <source>
        <dbReference type="EMBL" id="SFD54620.1"/>
    </source>
</evidence>
<dbReference type="STRING" id="1123397.SAMN05660831_01815"/>
<organism evidence="1 2">
    <name type="scientific">Thiohalospira halophila DSM 15071</name>
    <dbReference type="NCBI Taxonomy" id="1123397"/>
    <lineage>
        <taxon>Bacteria</taxon>
        <taxon>Pseudomonadati</taxon>
        <taxon>Pseudomonadota</taxon>
        <taxon>Gammaproteobacteria</taxon>
        <taxon>Thiohalospirales</taxon>
        <taxon>Thiohalospiraceae</taxon>
        <taxon>Thiohalospira</taxon>
    </lineage>
</organism>
<dbReference type="AlphaFoldDB" id="A0A1I1TGE6"/>
<protein>
    <recommendedName>
        <fullName evidence="3">ATP-dependent Clp protease adaptor protein ClpS</fullName>
    </recommendedName>
</protein>
<keyword evidence="2" id="KW-1185">Reference proteome</keyword>
<dbReference type="EMBL" id="FOMJ01000006">
    <property type="protein sequence ID" value="SFD54620.1"/>
    <property type="molecule type" value="Genomic_DNA"/>
</dbReference>
<evidence type="ECO:0008006" key="3">
    <source>
        <dbReference type="Google" id="ProtNLM"/>
    </source>
</evidence>
<dbReference type="OrthoDB" id="5771502at2"/>